<dbReference type="InterPro" id="IPR032867">
    <property type="entry name" value="DYW_dom"/>
</dbReference>
<gene>
    <name evidence="4" type="ORF">H6P81_009640</name>
</gene>
<comment type="caution">
    <text evidence="4">The sequence shown here is derived from an EMBL/GenBank/DDBJ whole genome shotgun (WGS) entry which is preliminary data.</text>
</comment>
<keyword evidence="1" id="KW-0677">Repeat</keyword>
<sequence>MAAPLLLSANPNPVQLLPHIFSFLERCSDMKETKQIHARLIKTRLLQDNVAARRLIASYVKLESQSLSYAKSIFDRIHRPNILIWNIMIRAYSYSKQPYLALLLYVQMLARSPLCIDAFFFPFLLKACADLSALQQIQQIHSQIVKTGFCLQLYAVNSLLHAYAKCGCVSSARLLFDRIPMRDGVSWNSMIDGYAKAGQIEKASEIFRQMPARNVISWTSMIKSHVECGLYKEALSLFHDMLIERLEPDAVTLAIVLSACAQLGALDQGIWVRSYIDRNEIKMDSFLSCALVDMYAKCGEVEEALSIFKKTKKKTVQTWTAMITGLAAGYTPATKSLLLNLEEEEKATAVQQHSEKLAIAFGLISTREGTVIRIVKNLRVCEDCHSVTKLISKLYDRQIVVRDRTRFHLFKEGCCSCEDCW</sequence>
<reference evidence="4 5" key="1">
    <citation type="submission" date="2021-07" db="EMBL/GenBank/DDBJ databases">
        <title>The Aristolochia fimbriata genome: insights into angiosperm evolution, floral development and chemical biosynthesis.</title>
        <authorList>
            <person name="Jiao Y."/>
        </authorList>
    </citation>
    <scope>NUCLEOTIDE SEQUENCE [LARGE SCALE GENOMIC DNA]</scope>
    <source>
        <strain evidence="4">IBCAS-2021</strain>
        <tissue evidence="4">Leaf</tissue>
    </source>
</reference>
<dbReference type="Pfam" id="PF01535">
    <property type="entry name" value="PPR"/>
    <property type="match status" value="3"/>
</dbReference>
<evidence type="ECO:0000256" key="1">
    <source>
        <dbReference type="ARBA" id="ARBA00022737"/>
    </source>
</evidence>
<dbReference type="Pfam" id="PF13041">
    <property type="entry name" value="PPR_2"/>
    <property type="match status" value="1"/>
</dbReference>
<feature type="repeat" description="PPR" evidence="2">
    <location>
        <begin position="183"/>
        <end position="217"/>
    </location>
</feature>
<dbReference type="PROSITE" id="PS51375">
    <property type="entry name" value="PPR"/>
    <property type="match status" value="2"/>
</dbReference>
<dbReference type="Pfam" id="PF12854">
    <property type="entry name" value="PPR_1"/>
    <property type="match status" value="1"/>
</dbReference>
<dbReference type="InterPro" id="IPR011990">
    <property type="entry name" value="TPR-like_helical_dom_sf"/>
</dbReference>
<dbReference type="NCBIfam" id="TIGR00756">
    <property type="entry name" value="PPR"/>
    <property type="match status" value="3"/>
</dbReference>
<dbReference type="Proteomes" id="UP000825729">
    <property type="component" value="Unassembled WGS sequence"/>
</dbReference>
<dbReference type="Pfam" id="PF14432">
    <property type="entry name" value="DYW_deaminase"/>
    <property type="match status" value="1"/>
</dbReference>
<feature type="repeat" description="PPR" evidence="2">
    <location>
        <begin position="284"/>
        <end position="318"/>
    </location>
</feature>
<evidence type="ECO:0000259" key="3">
    <source>
        <dbReference type="Pfam" id="PF14432"/>
    </source>
</evidence>
<keyword evidence="5" id="KW-1185">Reference proteome</keyword>
<evidence type="ECO:0000313" key="4">
    <source>
        <dbReference type="EMBL" id="KAG9449675.1"/>
    </source>
</evidence>
<dbReference type="InterPro" id="IPR046960">
    <property type="entry name" value="PPR_At4g14850-like_plant"/>
</dbReference>
<organism evidence="4 5">
    <name type="scientific">Aristolochia fimbriata</name>
    <name type="common">White veined hardy Dutchman's pipe vine</name>
    <dbReference type="NCBI Taxonomy" id="158543"/>
    <lineage>
        <taxon>Eukaryota</taxon>
        <taxon>Viridiplantae</taxon>
        <taxon>Streptophyta</taxon>
        <taxon>Embryophyta</taxon>
        <taxon>Tracheophyta</taxon>
        <taxon>Spermatophyta</taxon>
        <taxon>Magnoliopsida</taxon>
        <taxon>Magnoliidae</taxon>
        <taxon>Piperales</taxon>
        <taxon>Aristolochiaceae</taxon>
        <taxon>Aristolochia</taxon>
    </lineage>
</organism>
<proteinExistence type="predicted"/>
<dbReference type="GO" id="GO:0009451">
    <property type="term" value="P:RNA modification"/>
    <property type="evidence" value="ECO:0007669"/>
    <property type="project" value="InterPro"/>
</dbReference>
<evidence type="ECO:0000313" key="5">
    <source>
        <dbReference type="Proteomes" id="UP000825729"/>
    </source>
</evidence>
<evidence type="ECO:0000256" key="2">
    <source>
        <dbReference type="PROSITE-ProRule" id="PRU00708"/>
    </source>
</evidence>
<dbReference type="InterPro" id="IPR002885">
    <property type="entry name" value="PPR_rpt"/>
</dbReference>
<dbReference type="AlphaFoldDB" id="A0AAV7ELI3"/>
<protein>
    <recommendedName>
        <fullName evidence="3">DYW domain-containing protein</fullName>
    </recommendedName>
</protein>
<dbReference type="PANTHER" id="PTHR47926">
    <property type="entry name" value="PENTATRICOPEPTIDE REPEAT-CONTAINING PROTEIN"/>
    <property type="match status" value="1"/>
</dbReference>
<dbReference type="PANTHER" id="PTHR47926:SF463">
    <property type="entry name" value="PENTATRICOPEPTIDE REPEAT-CONTAINING PROTEIN"/>
    <property type="match status" value="1"/>
</dbReference>
<dbReference type="EMBL" id="JAINDJ010000004">
    <property type="protein sequence ID" value="KAG9449675.1"/>
    <property type="molecule type" value="Genomic_DNA"/>
</dbReference>
<accession>A0AAV7ELI3</accession>
<name>A0AAV7ELI3_ARIFI</name>
<feature type="domain" description="DYW" evidence="3">
    <location>
        <begin position="329"/>
        <end position="421"/>
    </location>
</feature>
<dbReference type="FunFam" id="1.25.40.10:FF:000348">
    <property type="entry name" value="Pentatricopeptide repeat-containing protein chloroplastic"/>
    <property type="match status" value="1"/>
</dbReference>
<dbReference type="GO" id="GO:0008270">
    <property type="term" value="F:zinc ion binding"/>
    <property type="evidence" value="ECO:0007669"/>
    <property type="project" value="InterPro"/>
</dbReference>
<dbReference type="GO" id="GO:0003723">
    <property type="term" value="F:RNA binding"/>
    <property type="evidence" value="ECO:0007669"/>
    <property type="project" value="InterPro"/>
</dbReference>
<dbReference type="Gene3D" id="1.25.40.10">
    <property type="entry name" value="Tetratricopeptide repeat domain"/>
    <property type="match status" value="2"/>
</dbReference>